<accession>A0AA90NM00</accession>
<keyword evidence="3" id="KW-1185">Reference proteome</keyword>
<dbReference type="AlphaFoldDB" id="A0AA90NM00"/>
<organism evidence="2 3">
    <name type="scientific">Candidatus Endonucleibacter bathymodioli</name>
    <dbReference type="NCBI Taxonomy" id="539814"/>
    <lineage>
        <taxon>Bacteria</taxon>
        <taxon>Pseudomonadati</taxon>
        <taxon>Pseudomonadota</taxon>
        <taxon>Gammaproteobacteria</taxon>
        <taxon>Oceanospirillales</taxon>
        <taxon>Endozoicomonadaceae</taxon>
        <taxon>Candidatus Endonucleibacter</taxon>
    </lineage>
</organism>
<evidence type="ECO:0000313" key="3">
    <source>
        <dbReference type="Proteomes" id="UP001178148"/>
    </source>
</evidence>
<evidence type="ECO:0000313" key="2">
    <source>
        <dbReference type="EMBL" id="MDP0589180.1"/>
    </source>
</evidence>
<dbReference type="InterPro" id="IPR036597">
    <property type="entry name" value="Fido-like_dom_sf"/>
</dbReference>
<dbReference type="Gene3D" id="1.10.3290.10">
    <property type="entry name" value="Fido-like domain"/>
    <property type="match status" value="1"/>
</dbReference>
<proteinExistence type="predicted"/>
<feature type="domain" description="Fido" evidence="1">
    <location>
        <begin position="88"/>
        <end position="177"/>
    </location>
</feature>
<dbReference type="Proteomes" id="UP001178148">
    <property type="component" value="Unassembled WGS sequence"/>
</dbReference>
<name>A0AA90NM00_9GAMM</name>
<reference evidence="2 3" key="1">
    <citation type="journal article" date="2023" name="bioRxiv">
        <title>An intranuclear bacterial parasite of deep-sea mussels expresses apoptosis inhibitors acquired from its host.</title>
        <authorList>
            <person name="Gonzalez Porras M.A."/>
            <person name="Assie A."/>
            <person name="Tietjen M."/>
            <person name="Violette M."/>
            <person name="Kleiner M."/>
            <person name="Gruber-Vodicka H."/>
            <person name="Dubilier N."/>
            <person name="Leisch N."/>
        </authorList>
    </citation>
    <scope>NUCLEOTIDE SEQUENCE [LARGE SCALE GENOMIC DNA]</scope>
    <source>
        <strain evidence="2">IAP13</strain>
    </source>
</reference>
<evidence type="ECO:0000259" key="1">
    <source>
        <dbReference type="PROSITE" id="PS51459"/>
    </source>
</evidence>
<dbReference type="PANTHER" id="PTHR13504">
    <property type="entry name" value="FIDO DOMAIN-CONTAINING PROTEIN DDB_G0283145"/>
    <property type="match status" value="1"/>
</dbReference>
<dbReference type="PANTHER" id="PTHR13504:SF38">
    <property type="entry name" value="FIDO DOMAIN-CONTAINING PROTEIN"/>
    <property type="match status" value="1"/>
</dbReference>
<dbReference type="PROSITE" id="PS51459">
    <property type="entry name" value="FIDO"/>
    <property type="match status" value="1"/>
</dbReference>
<dbReference type="InterPro" id="IPR003812">
    <property type="entry name" value="Fido"/>
</dbReference>
<dbReference type="Pfam" id="PF02661">
    <property type="entry name" value="Fic"/>
    <property type="match status" value="1"/>
</dbReference>
<gene>
    <name evidence="2" type="ORF">QS748_08290</name>
</gene>
<protein>
    <submittedName>
        <fullName evidence="2">Fic family protein</fullName>
    </submittedName>
</protein>
<comment type="caution">
    <text evidence="2">The sequence shown here is derived from an EMBL/GenBank/DDBJ whole genome shotgun (WGS) entry which is preliminary data.</text>
</comment>
<dbReference type="EMBL" id="JASXSV010000010">
    <property type="protein sequence ID" value="MDP0589180.1"/>
    <property type="molecule type" value="Genomic_DNA"/>
</dbReference>
<dbReference type="InterPro" id="IPR040198">
    <property type="entry name" value="Fido_containing"/>
</dbReference>
<dbReference type="SUPFAM" id="SSF140931">
    <property type="entry name" value="Fic-like"/>
    <property type="match status" value="1"/>
</dbReference>
<sequence length="177" mass="20409">MNNILGSQTFCPIIRRTEKLSKLDASDLRKRCEEIITAYPPELLTRALSYLYNKDTKSSFEIEHITPNASRTEQFITSLELAEKEDFCEKERLIELQNRIVDSRLKDSDYRGSQNYVGQTVAYQKNMTRFIYPKPDDLPSLMAGLIESHKRMKARNVSPVIHAAAIAYGFVFLHPFS</sequence>